<evidence type="ECO:0000313" key="5">
    <source>
        <dbReference type="EMBL" id="KAB4482952.1"/>
    </source>
</evidence>
<evidence type="ECO:0000259" key="3">
    <source>
        <dbReference type="PROSITE" id="PS51762"/>
    </source>
</evidence>
<dbReference type="SUPFAM" id="SSF49899">
    <property type="entry name" value="Concanavalin A-like lectins/glucanases"/>
    <property type="match status" value="1"/>
</dbReference>
<accession>A0A139KR07</accession>
<evidence type="ECO:0000313" key="7">
    <source>
        <dbReference type="EMBL" id="UYU91589.1"/>
    </source>
</evidence>
<dbReference type="InterPro" id="IPR032182">
    <property type="entry name" value="DUF5014"/>
</dbReference>
<protein>
    <submittedName>
        <fullName evidence="5">DUF5006 domain-containing protein</fullName>
    </submittedName>
</protein>
<evidence type="ECO:0000313" key="8">
    <source>
        <dbReference type="Proteomes" id="UP000436858"/>
    </source>
</evidence>
<dbReference type="GO" id="GO:0004553">
    <property type="term" value="F:hydrolase activity, hydrolyzing O-glycosyl compounds"/>
    <property type="evidence" value="ECO:0007669"/>
    <property type="project" value="InterPro"/>
</dbReference>
<dbReference type="EMBL" id="WCRY01000008">
    <property type="protein sequence ID" value="KAB4482952.1"/>
    <property type="molecule type" value="Genomic_DNA"/>
</dbReference>
<dbReference type="Proteomes" id="UP001156218">
    <property type="component" value="Chromosome"/>
</dbReference>
<dbReference type="InterPro" id="IPR013320">
    <property type="entry name" value="ConA-like_dom_sf"/>
</dbReference>
<dbReference type="Proteomes" id="UP000460317">
    <property type="component" value="Unassembled WGS sequence"/>
</dbReference>
<dbReference type="GO" id="GO:0005975">
    <property type="term" value="P:carbohydrate metabolic process"/>
    <property type="evidence" value="ECO:0007669"/>
    <property type="project" value="InterPro"/>
</dbReference>
<dbReference type="PROSITE" id="PS51257">
    <property type="entry name" value="PROKAR_LIPOPROTEIN"/>
    <property type="match status" value="1"/>
</dbReference>
<feature type="domain" description="GH16" evidence="3">
    <location>
        <begin position="309"/>
        <end position="607"/>
    </location>
</feature>
<name>A0A139KR07_BACT4</name>
<dbReference type="EMBL" id="WCSB01000015">
    <property type="protein sequence ID" value="KAB4450444.1"/>
    <property type="molecule type" value="Genomic_DNA"/>
</dbReference>
<evidence type="ECO:0000256" key="1">
    <source>
        <dbReference type="ARBA" id="ARBA00006865"/>
    </source>
</evidence>
<dbReference type="GeneID" id="60924355"/>
<dbReference type="Gene3D" id="2.60.120.200">
    <property type="match status" value="1"/>
</dbReference>
<sequence length="623" mass="68959">MIKRILYTFLPVCLLATGFAGCDDDAVEPLPETVPLIIEASGKSFVMGEELTLTVKVNDEKNPQLTTNEDFDVYLTAKDGEMDVSKIAFKDFPSMVTVPKGVSSFDIKLPIVESGLEPKQKLTVNVTAFVRGYAMTNPTQTVVVSDHYYTVVSLKNNSDNIINEGDEFTIQVQTPVPVKDDMDINITIPDDQKSLYETLPPVTLTVNAGETLAEAKVKTKHNLSPTQHETLVLNFTTISVMYPLDNDKMEIIMKDLEAGKGSKLLDERWVYDHPGIPFASSGRQTAVVEQYGDAVLMKELDAHPNADLAAAGWKFYNAWEFHSVGNSGDMWNNGNSFGNKVPLFLAARNTVIVQNHAACINEQFSKITDDGYLRMIEMKVPSNATAPASGQRDYGTAAFYGCGTGSPWKSNSQLISEGCRMEIRARLRGQKNGFNMGIWLVSDESAGQKSYSEIDILENPVGPVTGDRAHQTFHTGPTTTDNKTKTANNTINMTEWNIYWVEWRSDTEVAIGINGEETVTLKKSECTEEEWTFTNAKNEKGLKFILTMGAPNKWGLGGGTETGGVWSPDAGWDSGFASYNNYERDKENDAIPRLEIDWVRTYINKATVADYELGKAKNGTKFY</sequence>
<dbReference type="Pfam" id="PF16406">
    <property type="entry name" value="DUF5014"/>
    <property type="match status" value="1"/>
</dbReference>
<dbReference type="EMBL" id="CP083680">
    <property type="protein sequence ID" value="UYU65684.1"/>
    <property type="molecule type" value="Genomic_DNA"/>
</dbReference>
<dbReference type="InterPro" id="IPR000757">
    <property type="entry name" value="Beta-glucanase-like"/>
</dbReference>
<reference evidence="8 9" key="1">
    <citation type="journal article" date="2019" name="Nat. Med.">
        <title>A library of human gut bacterial isolates paired with longitudinal multiomics data enables mechanistic microbiome research.</title>
        <authorList>
            <person name="Poyet M."/>
            <person name="Groussin M."/>
            <person name="Gibbons S.M."/>
            <person name="Avila-Pacheco J."/>
            <person name="Jiang X."/>
            <person name="Kearney S.M."/>
            <person name="Perrotta A.R."/>
            <person name="Berdy B."/>
            <person name="Zhao S."/>
            <person name="Lieberman T.D."/>
            <person name="Swanson P.K."/>
            <person name="Smith M."/>
            <person name="Roesemann S."/>
            <person name="Alexander J.E."/>
            <person name="Rich S.A."/>
            <person name="Livny J."/>
            <person name="Vlamakis H."/>
            <person name="Clish C."/>
            <person name="Bullock K."/>
            <person name="Deik A."/>
            <person name="Scott J."/>
            <person name="Pierce K.A."/>
            <person name="Xavier R.J."/>
            <person name="Alm E.J."/>
        </authorList>
    </citation>
    <scope>NUCLEOTIDE SEQUENCE [LARGE SCALE GENOMIC DNA]</scope>
    <source>
        <strain evidence="5 8">BIOML-A162</strain>
        <strain evidence="4 9">BIOML-A165</strain>
    </source>
</reference>
<dbReference type="RefSeq" id="WP_011108691.1">
    <property type="nucleotide sequence ID" value="NZ_BQNN01000001.1"/>
</dbReference>
<dbReference type="EMBL" id="CP083685">
    <property type="protein sequence ID" value="UYU91589.1"/>
    <property type="molecule type" value="Genomic_DNA"/>
</dbReference>
<dbReference type="Proteomes" id="UP001162960">
    <property type="component" value="Chromosome"/>
</dbReference>
<dbReference type="Proteomes" id="UP000436858">
    <property type="component" value="Unassembled WGS sequence"/>
</dbReference>
<comment type="similarity">
    <text evidence="1">Belongs to the glycosyl hydrolase 16 family.</text>
</comment>
<evidence type="ECO:0000256" key="2">
    <source>
        <dbReference type="SAM" id="SignalP"/>
    </source>
</evidence>
<dbReference type="Pfam" id="PF16397">
    <property type="entry name" value="DUF5006"/>
    <property type="match status" value="1"/>
</dbReference>
<dbReference type="PROSITE" id="PS51762">
    <property type="entry name" value="GH16_2"/>
    <property type="match status" value="1"/>
</dbReference>
<gene>
    <name evidence="5" type="ORF">GAN91_10095</name>
    <name evidence="4" type="ORF">GAN93_15940</name>
    <name evidence="6" type="ORF">KQP68_19195</name>
    <name evidence="7" type="ORF">KQP74_02840</name>
</gene>
<proteinExistence type="inferred from homology"/>
<evidence type="ECO:0000313" key="10">
    <source>
        <dbReference type="Proteomes" id="UP001156218"/>
    </source>
</evidence>
<feature type="signal peptide" evidence="2">
    <location>
        <begin position="1"/>
        <end position="22"/>
    </location>
</feature>
<organism evidence="5 8">
    <name type="scientific">Bacteroides thetaiotaomicron</name>
    <dbReference type="NCBI Taxonomy" id="818"/>
    <lineage>
        <taxon>Bacteria</taxon>
        <taxon>Pseudomonadati</taxon>
        <taxon>Bacteroidota</taxon>
        <taxon>Bacteroidia</taxon>
        <taxon>Bacteroidales</taxon>
        <taxon>Bacteroidaceae</taxon>
        <taxon>Bacteroides</taxon>
    </lineage>
</organism>
<dbReference type="InterPro" id="IPR032170">
    <property type="entry name" value="DUF5006"/>
</dbReference>
<reference evidence="6 10" key="2">
    <citation type="submission" date="2021-06" db="EMBL/GenBank/DDBJ databases">
        <title>Interrogation of the integrated mobile genetic elements in gut-associated Bacteroides with a consensus prediction approach.</title>
        <authorList>
            <person name="Campbell D.E."/>
            <person name="Leigh J.R."/>
            <person name="Kim T."/>
            <person name="England W."/>
            <person name="Whitaker R.J."/>
            <person name="Degnan P.H."/>
        </authorList>
    </citation>
    <scope>NUCLEOTIDE SEQUENCE [LARGE SCALE GENOMIC DNA]</scope>
    <source>
        <strain evidence="7">VPI-3443</strain>
        <strain evidence="6 10">WAL8669</strain>
    </source>
</reference>
<evidence type="ECO:0000313" key="4">
    <source>
        <dbReference type="EMBL" id="KAB4450444.1"/>
    </source>
</evidence>
<feature type="chain" id="PRO_5044368512" evidence="2">
    <location>
        <begin position="23"/>
        <end position="623"/>
    </location>
</feature>
<keyword evidence="2" id="KW-0732">Signal</keyword>
<dbReference type="AlphaFoldDB" id="A0A139KR07"/>
<evidence type="ECO:0000313" key="9">
    <source>
        <dbReference type="Proteomes" id="UP000460317"/>
    </source>
</evidence>
<dbReference type="SMR" id="A0A139KR07"/>
<evidence type="ECO:0000313" key="6">
    <source>
        <dbReference type="EMBL" id="UYU65684.1"/>
    </source>
</evidence>